<proteinExistence type="predicted"/>
<accession>A0A2V4CA41</accession>
<organism evidence="2 3">
    <name type="scientific">Flavobacterium hydrophilum</name>
    <dbReference type="NCBI Taxonomy" id="2211445"/>
    <lineage>
        <taxon>Bacteria</taxon>
        <taxon>Pseudomonadati</taxon>
        <taxon>Bacteroidota</taxon>
        <taxon>Flavobacteriia</taxon>
        <taxon>Flavobacteriales</taxon>
        <taxon>Flavobacteriaceae</taxon>
        <taxon>Flavobacterium</taxon>
    </lineage>
</organism>
<keyword evidence="3" id="KW-1185">Reference proteome</keyword>
<dbReference type="InterPro" id="IPR013655">
    <property type="entry name" value="PAS_fold_3"/>
</dbReference>
<keyword evidence="2" id="KW-0418">Kinase</keyword>
<dbReference type="Pfam" id="PF08447">
    <property type="entry name" value="PAS_3"/>
    <property type="match status" value="1"/>
</dbReference>
<name>A0A2V4CA41_9FLAO</name>
<sequence length="238" mass="27217">MSSSDDKVFELTQRPTPSDREVIWDKTKTLLCKTDSKGIIMYANEAFIDVCGYDDFELVTKSCNITRHPDMPRVIFKIMWEIISEGEHFITLVKNMAKTGRYYWVINEINTATDKNGEYTYTSRQNSLSEESKALKKVITLYKKLLHIEQASGVVASENYLIGFLEERNQTFVEYISSILESNNSDENEVGENNVEATTTSKVIEKTVSENSDTEGSDIIKIKKKGFFTGFFANEEEK</sequence>
<dbReference type="InterPro" id="IPR035965">
    <property type="entry name" value="PAS-like_dom_sf"/>
</dbReference>
<keyword evidence="2" id="KW-0808">Transferase</keyword>
<dbReference type="InterPro" id="IPR000014">
    <property type="entry name" value="PAS"/>
</dbReference>
<protein>
    <submittedName>
        <fullName evidence="2">Histidine kinase</fullName>
    </submittedName>
</protein>
<evidence type="ECO:0000313" key="3">
    <source>
        <dbReference type="Proteomes" id="UP000247681"/>
    </source>
</evidence>
<comment type="caution">
    <text evidence="2">The sequence shown here is derived from an EMBL/GenBank/DDBJ whole genome shotgun (WGS) entry which is preliminary data.</text>
</comment>
<evidence type="ECO:0000313" key="2">
    <source>
        <dbReference type="EMBL" id="PXY43034.1"/>
    </source>
</evidence>
<feature type="domain" description="PAS" evidence="1">
    <location>
        <begin position="35"/>
        <end position="86"/>
    </location>
</feature>
<dbReference type="PROSITE" id="PS50112">
    <property type="entry name" value="PAS"/>
    <property type="match status" value="1"/>
</dbReference>
<dbReference type="GO" id="GO:0016301">
    <property type="term" value="F:kinase activity"/>
    <property type="evidence" value="ECO:0007669"/>
    <property type="project" value="UniProtKB-KW"/>
</dbReference>
<dbReference type="Gene3D" id="3.30.450.20">
    <property type="entry name" value="PAS domain"/>
    <property type="match status" value="1"/>
</dbReference>
<gene>
    <name evidence="2" type="ORF">DMB68_22535</name>
</gene>
<reference evidence="2 3" key="1">
    <citation type="submission" date="2018-05" db="EMBL/GenBank/DDBJ databases">
        <title>Flavobacterium sp. strain IMCC34758, incomplete genome.</title>
        <authorList>
            <person name="Joung Y."/>
        </authorList>
    </citation>
    <scope>NUCLEOTIDE SEQUENCE [LARGE SCALE GENOMIC DNA]</scope>
    <source>
        <strain evidence="2 3">IMCC34758</strain>
    </source>
</reference>
<dbReference type="AlphaFoldDB" id="A0A2V4CA41"/>
<dbReference type="Proteomes" id="UP000247681">
    <property type="component" value="Unassembled WGS sequence"/>
</dbReference>
<dbReference type="OrthoDB" id="9759607at2"/>
<dbReference type="SUPFAM" id="SSF55785">
    <property type="entry name" value="PYP-like sensor domain (PAS domain)"/>
    <property type="match status" value="1"/>
</dbReference>
<dbReference type="CDD" id="cd00130">
    <property type="entry name" value="PAS"/>
    <property type="match status" value="1"/>
</dbReference>
<evidence type="ECO:0000259" key="1">
    <source>
        <dbReference type="PROSITE" id="PS50112"/>
    </source>
</evidence>
<dbReference type="EMBL" id="QJHL01000009">
    <property type="protein sequence ID" value="PXY43034.1"/>
    <property type="molecule type" value="Genomic_DNA"/>
</dbReference>
<dbReference type="NCBIfam" id="TIGR00229">
    <property type="entry name" value="sensory_box"/>
    <property type="match status" value="1"/>
</dbReference>